<dbReference type="SMART" id="SM00849">
    <property type="entry name" value="Lactamase_B"/>
    <property type="match status" value="1"/>
</dbReference>
<dbReference type="SUPFAM" id="SSF56281">
    <property type="entry name" value="Metallo-hydrolase/oxidoreductase"/>
    <property type="match status" value="1"/>
</dbReference>
<accession>A0A1E5LE22</accession>
<dbReference type="Pfam" id="PF00753">
    <property type="entry name" value="Lactamase_B"/>
    <property type="match status" value="1"/>
</dbReference>
<dbReference type="InterPro" id="IPR001279">
    <property type="entry name" value="Metallo-B-lactamas"/>
</dbReference>
<dbReference type="OrthoDB" id="1491389at2"/>
<dbReference type="GO" id="GO:0016787">
    <property type="term" value="F:hydrolase activity"/>
    <property type="evidence" value="ECO:0007669"/>
    <property type="project" value="UniProtKB-KW"/>
</dbReference>
<keyword evidence="2" id="KW-0378">Hydrolase</keyword>
<dbReference type="Proteomes" id="UP000095209">
    <property type="component" value="Unassembled WGS sequence"/>
</dbReference>
<sequence>MIQYEKNNITVFQSVLYMTTSAIIQTADIMIMTDPNWLPSEVETIRKFVEENKGDKQVYIIYTHSDYDHIIGSGAFPDAKVIATDQFNNNPRKEEIVKKIHKFDYEYYLHRDYQVEYPIVDIVVSSDGQKLDLGDITITFYKAPGHTDDSLFTVIEPYGIFLSGDYLSDVEFPFIYTSYKDYVHTIEKAERISDNHQINVLIPGHGNTTDESHEIKSRIDFSKYYLTQLHVSDEDLETQLHEKYPFYEGMKNAHNENIKMAIREVGK</sequence>
<dbReference type="CDD" id="cd06262">
    <property type="entry name" value="metallo-hydrolase-like_MBL-fold"/>
    <property type="match status" value="1"/>
</dbReference>
<evidence type="ECO:0000313" key="2">
    <source>
        <dbReference type="EMBL" id="OEH92341.1"/>
    </source>
</evidence>
<dbReference type="EMBL" id="MJEH01000031">
    <property type="protein sequence ID" value="OEH92341.1"/>
    <property type="molecule type" value="Genomic_DNA"/>
</dbReference>
<dbReference type="STRING" id="1305675.BFG57_16330"/>
<name>A0A1E5LE22_9BACI</name>
<reference evidence="2 3" key="1">
    <citation type="submission" date="2016-08" db="EMBL/GenBank/DDBJ databases">
        <title>Genome of Bacillus solimangrovi GH2-4.</title>
        <authorList>
            <person name="Lim S."/>
            <person name="Kim B.-C."/>
        </authorList>
    </citation>
    <scope>NUCLEOTIDE SEQUENCE [LARGE SCALE GENOMIC DNA]</scope>
    <source>
        <strain evidence="2 3">GH2-4</strain>
    </source>
</reference>
<dbReference type="InterPro" id="IPR050855">
    <property type="entry name" value="NDM-1-like"/>
</dbReference>
<dbReference type="PANTHER" id="PTHR42951">
    <property type="entry name" value="METALLO-BETA-LACTAMASE DOMAIN-CONTAINING"/>
    <property type="match status" value="1"/>
</dbReference>
<keyword evidence="3" id="KW-1185">Reference proteome</keyword>
<protein>
    <submittedName>
        <fullName evidence="2">Hydrolase glyoxylase</fullName>
    </submittedName>
</protein>
<feature type="domain" description="Metallo-beta-lactamase" evidence="1">
    <location>
        <begin position="18"/>
        <end position="205"/>
    </location>
</feature>
<evidence type="ECO:0000313" key="3">
    <source>
        <dbReference type="Proteomes" id="UP000095209"/>
    </source>
</evidence>
<gene>
    <name evidence="2" type="ORF">BFG57_16330</name>
</gene>
<organism evidence="2 3">
    <name type="scientific">Bacillus solimangrovi</name>
    <dbReference type="NCBI Taxonomy" id="1305675"/>
    <lineage>
        <taxon>Bacteria</taxon>
        <taxon>Bacillati</taxon>
        <taxon>Bacillota</taxon>
        <taxon>Bacilli</taxon>
        <taxon>Bacillales</taxon>
        <taxon>Bacillaceae</taxon>
        <taxon>Bacillus</taxon>
    </lineage>
</organism>
<comment type="caution">
    <text evidence="2">The sequence shown here is derived from an EMBL/GenBank/DDBJ whole genome shotgun (WGS) entry which is preliminary data.</text>
</comment>
<proteinExistence type="predicted"/>
<dbReference type="RefSeq" id="WP_069717624.1">
    <property type="nucleotide sequence ID" value="NZ_MJEH01000031.1"/>
</dbReference>
<dbReference type="AlphaFoldDB" id="A0A1E5LE22"/>
<dbReference type="Gene3D" id="3.60.15.10">
    <property type="entry name" value="Ribonuclease Z/Hydroxyacylglutathione hydrolase-like"/>
    <property type="match status" value="1"/>
</dbReference>
<evidence type="ECO:0000259" key="1">
    <source>
        <dbReference type="SMART" id="SM00849"/>
    </source>
</evidence>
<dbReference type="InterPro" id="IPR036866">
    <property type="entry name" value="RibonucZ/Hydroxyglut_hydro"/>
</dbReference>